<protein>
    <submittedName>
        <fullName evidence="1">Uncharacterized protein</fullName>
    </submittedName>
</protein>
<sequence>MSCITVPNLFSRIGNSCLHTFGRKPKPQPLNIVSPENRPCISAPFDFKEGPAFNFQDLGYSEEEADLDLMREKAIASTAITENGEYDFAARIRRPQSRASSHTCGLGSKVVYHARRKFEKESNSKYEKYGPAYAARSYNVALVH</sequence>
<dbReference type="Proteomes" id="UP000785200">
    <property type="component" value="Unassembled WGS sequence"/>
</dbReference>
<keyword evidence="2" id="KW-1185">Reference proteome</keyword>
<accession>A0A9P7B1E0</accession>
<organism evidence="1 2">
    <name type="scientific">Hyphodiscus hymeniophilus</name>
    <dbReference type="NCBI Taxonomy" id="353542"/>
    <lineage>
        <taxon>Eukaryota</taxon>
        <taxon>Fungi</taxon>
        <taxon>Dikarya</taxon>
        <taxon>Ascomycota</taxon>
        <taxon>Pezizomycotina</taxon>
        <taxon>Leotiomycetes</taxon>
        <taxon>Helotiales</taxon>
        <taxon>Hyphodiscaceae</taxon>
        <taxon>Hyphodiscus</taxon>
    </lineage>
</organism>
<gene>
    <name evidence="1" type="ORF">D0Z07_0319</name>
</gene>
<evidence type="ECO:0000313" key="2">
    <source>
        <dbReference type="Proteomes" id="UP000785200"/>
    </source>
</evidence>
<dbReference type="AlphaFoldDB" id="A0A9P7B1E0"/>
<comment type="caution">
    <text evidence="1">The sequence shown here is derived from an EMBL/GenBank/DDBJ whole genome shotgun (WGS) entry which is preliminary data.</text>
</comment>
<reference evidence="1" key="1">
    <citation type="submission" date="2019-07" db="EMBL/GenBank/DDBJ databases">
        <title>Hyphodiscus hymeniophilus genome sequencing and assembly.</title>
        <authorList>
            <person name="Kramer G."/>
            <person name="Nodwell J."/>
        </authorList>
    </citation>
    <scope>NUCLEOTIDE SEQUENCE</scope>
    <source>
        <strain evidence="1">ATCC 34498</strain>
    </source>
</reference>
<dbReference type="OrthoDB" id="5226159at2759"/>
<proteinExistence type="predicted"/>
<evidence type="ECO:0000313" key="1">
    <source>
        <dbReference type="EMBL" id="KAG0653099.1"/>
    </source>
</evidence>
<dbReference type="EMBL" id="VNKQ01000002">
    <property type="protein sequence ID" value="KAG0653099.1"/>
    <property type="molecule type" value="Genomic_DNA"/>
</dbReference>
<name>A0A9P7B1E0_9HELO</name>